<dbReference type="RefSeq" id="WP_213527354.1">
    <property type="nucleotide sequence ID" value="NZ_BOVJ01000019.1"/>
</dbReference>
<dbReference type="InterPro" id="IPR003593">
    <property type="entry name" value="AAA+_ATPase"/>
</dbReference>
<keyword evidence="2" id="KW-0677">Repeat</keyword>
<comment type="caution">
    <text evidence="6">The sequence shown here is derived from an EMBL/GenBank/DDBJ whole genome shotgun (WGS) entry which is preliminary data.</text>
</comment>
<feature type="domain" description="ABC transporter" evidence="5">
    <location>
        <begin position="7"/>
        <end position="242"/>
    </location>
</feature>
<evidence type="ECO:0000256" key="4">
    <source>
        <dbReference type="ARBA" id="ARBA00022840"/>
    </source>
</evidence>
<evidence type="ECO:0000313" key="7">
    <source>
        <dbReference type="Proteomes" id="UP000680304"/>
    </source>
</evidence>
<dbReference type="PANTHER" id="PTHR43790:SF9">
    <property type="entry name" value="GALACTOFURANOSE TRANSPORTER ATP-BINDING PROTEIN YTFR"/>
    <property type="match status" value="1"/>
</dbReference>
<dbReference type="InterPro" id="IPR017871">
    <property type="entry name" value="ABC_transporter-like_CS"/>
</dbReference>
<dbReference type="PROSITE" id="PS50893">
    <property type="entry name" value="ABC_TRANSPORTER_2"/>
    <property type="match status" value="2"/>
</dbReference>
<name>A0ABQ4N1M9_9BACL</name>
<keyword evidence="1" id="KW-0813">Transport</keyword>
<dbReference type="SMART" id="SM00382">
    <property type="entry name" value="AAA"/>
    <property type="match status" value="2"/>
</dbReference>
<dbReference type="Gene3D" id="3.40.50.300">
    <property type="entry name" value="P-loop containing nucleotide triphosphate hydrolases"/>
    <property type="match status" value="2"/>
</dbReference>
<proteinExistence type="predicted"/>
<evidence type="ECO:0000256" key="2">
    <source>
        <dbReference type="ARBA" id="ARBA00022737"/>
    </source>
</evidence>
<dbReference type="Proteomes" id="UP000680304">
    <property type="component" value="Unassembled WGS sequence"/>
</dbReference>
<evidence type="ECO:0000259" key="5">
    <source>
        <dbReference type="PROSITE" id="PS50893"/>
    </source>
</evidence>
<gene>
    <name evidence="6" type="primary">mglA</name>
    <name evidence="6" type="ORF">PACILC2_06440</name>
</gene>
<dbReference type="CDD" id="cd03215">
    <property type="entry name" value="ABC_Carb_Monos_II"/>
    <property type="match status" value="1"/>
</dbReference>
<dbReference type="InterPro" id="IPR050107">
    <property type="entry name" value="ABC_carbohydrate_import_ATPase"/>
</dbReference>
<dbReference type="CDD" id="cd03216">
    <property type="entry name" value="ABC_Carb_Monos_I"/>
    <property type="match status" value="1"/>
</dbReference>
<dbReference type="InterPro" id="IPR027417">
    <property type="entry name" value="P-loop_NTPase"/>
</dbReference>
<dbReference type="PANTHER" id="PTHR43790">
    <property type="entry name" value="CARBOHYDRATE TRANSPORT ATP-BINDING PROTEIN MG119-RELATED"/>
    <property type="match status" value="1"/>
</dbReference>
<evidence type="ECO:0000256" key="1">
    <source>
        <dbReference type="ARBA" id="ARBA00022448"/>
    </source>
</evidence>
<dbReference type="SUPFAM" id="SSF52540">
    <property type="entry name" value="P-loop containing nucleoside triphosphate hydrolases"/>
    <property type="match status" value="2"/>
</dbReference>
<protein>
    <submittedName>
        <fullName evidence="6">Lantibiotic ABC transporter permease</fullName>
    </submittedName>
</protein>
<evidence type="ECO:0000313" key="6">
    <source>
        <dbReference type="EMBL" id="GIQ62076.1"/>
    </source>
</evidence>
<accession>A0ABQ4N1M9</accession>
<keyword evidence="3" id="KW-0547">Nucleotide-binding</keyword>
<keyword evidence="4" id="KW-0067">ATP-binding</keyword>
<feature type="domain" description="ABC transporter" evidence="5">
    <location>
        <begin position="247"/>
        <end position="497"/>
    </location>
</feature>
<dbReference type="InterPro" id="IPR003439">
    <property type="entry name" value="ABC_transporter-like_ATP-bd"/>
</dbReference>
<keyword evidence="7" id="KW-1185">Reference proteome</keyword>
<sequence length="497" mass="55119">MAAEYQLEMNQIKKSFGSVKVLENVTFKVRPGEIHALLGENGAGKSTLMKVLSGVYQKDGGEIKLNGKPVEIKNPNQGKQLGIGIIYQEFALAPDLTVAENIFLGNLIRKHGMIRWSDMNAKARELLNRIGFDIHPQQLVGELSVAYQQVVEICKSLSQNAKVLILDEPTAVLAPKDVRQLFLVLKKLRDQGVSIVYISHRLEEIFEIADRITVIKDGAVTGTVRPSEVTKEELIGMMIGRKLTTLFPERNVEPGPERLRVKQVSTKEKLKDVSFTVRAGEVVGLAGLVGSGRTEVARALFGIDKIERGEVELDGRPLKLRSPREAIRQGIGLVPESRKEDGLVLEMPIGENMTMTNTKMIRRFGNVIMKGKERQIAESLIERLRIKTDSYKKEAGNLSGGNQQKIVLAKWYHTDTKVLILDEPTRGVDVGAKVEIYQLINELAAKGMAIVMISSELLEIIGMCDRVYVMNEGEIKGSLTREELSEDRIMSLAVGGV</sequence>
<dbReference type="EMBL" id="BOVJ01000019">
    <property type="protein sequence ID" value="GIQ62076.1"/>
    <property type="molecule type" value="Genomic_DNA"/>
</dbReference>
<organism evidence="6 7">
    <name type="scientific">Paenibacillus cisolokensis</name>
    <dbReference type="NCBI Taxonomy" id="1658519"/>
    <lineage>
        <taxon>Bacteria</taxon>
        <taxon>Bacillati</taxon>
        <taxon>Bacillota</taxon>
        <taxon>Bacilli</taxon>
        <taxon>Bacillales</taxon>
        <taxon>Paenibacillaceae</taxon>
        <taxon>Paenibacillus</taxon>
    </lineage>
</organism>
<evidence type="ECO:0000256" key="3">
    <source>
        <dbReference type="ARBA" id="ARBA00022741"/>
    </source>
</evidence>
<dbReference type="PROSITE" id="PS00211">
    <property type="entry name" value="ABC_TRANSPORTER_1"/>
    <property type="match status" value="1"/>
</dbReference>
<dbReference type="Pfam" id="PF00005">
    <property type="entry name" value="ABC_tran"/>
    <property type="match status" value="2"/>
</dbReference>
<reference evidence="6 7" key="1">
    <citation type="submission" date="2021-04" db="EMBL/GenBank/DDBJ databases">
        <title>Draft genome sequence of Paenibacillus cisolokensis, LC2-13A.</title>
        <authorList>
            <person name="Uke A."/>
            <person name="Chhe C."/>
            <person name="Baramee S."/>
            <person name="Kosugi A."/>
        </authorList>
    </citation>
    <scope>NUCLEOTIDE SEQUENCE [LARGE SCALE GENOMIC DNA]</scope>
    <source>
        <strain evidence="6 7">LC2-13A</strain>
    </source>
</reference>